<feature type="compositionally biased region" description="Low complexity" evidence="4">
    <location>
        <begin position="163"/>
        <end position="177"/>
    </location>
</feature>
<comment type="subcellular location">
    <subcellularLocation>
        <location evidence="1">Nucleus</location>
    </subcellularLocation>
</comment>
<feature type="compositionally biased region" description="Polar residues" evidence="4">
    <location>
        <begin position="1"/>
        <end position="11"/>
    </location>
</feature>
<keyword evidence="3" id="KW-0175">Coiled coil</keyword>
<feature type="region of interest" description="Disordered" evidence="4">
    <location>
        <begin position="334"/>
        <end position="371"/>
    </location>
</feature>
<name>A0ABN7SG03_OIKDI</name>
<reference evidence="6 7" key="1">
    <citation type="submission" date="2021-04" db="EMBL/GenBank/DDBJ databases">
        <authorList>
            <person name="Bliznina A."/>
        </authorList>
    </citation>
    <scope>NUCLEOTIDE SEQUENCE [LARGE SCALE GENOMIC DNA]</scope>
</reference>
<dbReference type="InterPro" id="IPR019007">
    <property type="entry name" value="Wbp11/ELF5/Saf1_N"/>
</dbReference>
<dbReference type="Pfam" id="PF09429">
    <property type="entry name" value="Wbp11"/>
    <property type="match status" value="1"/>
</dbReference>
<feature type="region of interest" description="Disordered" evidence="4">
    <location>
        <begin position="152"/>
        <end position="244"/>
    </location>
</feature>
<evidence type="ECO:0000256" key="4">
    <source>
        <dbReference type="SAM" id="MobiDB-lite"/>
    </source>
</evidence>
<keyword evidence="7" id="KW-1185">Reference proteome</keyword>
<feature type="region of interest" description="Disordered" evidence="4">
    <location>
        <begin position="1"/>
        <end position="49"/>
    </location>
</feature>
<evidence type="ECO:0000256" key="2">
    <source>
        <dbReference type="ARBA" id="ARBA00023242"/>
    </source>
</evidence>
<dbReference type="EMBL" id="OU015569">
    <property type="protein sequence ID" value="CAG5095963.1"/>
    <property type="molecule type" value="Genomic_DNA"/>
</dbReference>
<gene>
    <name evidence="6" type="ORF">OKIOD_LOCUS5975</name>
</gene>
<feature type="domain" description="Wbp11/ELF5/Saf1 N-terminal" evidence="5">
    <location>
        <begin position="13"/>
        <end position="73"/>
    </location>
</feature>
<evidence type="ECO:0000256" key="3">
    <source>
        <dbReference type="SAM" id="Coils"/>
    </source>
</evidence>
<protein>
    <submittedName>
        <fullName evidence="6">Oidioi.mRNA.OKI2018_I69.XSR.g14417.t1.cds</fullName>
    </submittedName>
</protein>
<sequence length="386" mass="42585">MGGNRKTSSTKGGKYMNPTDQARKEERKKQLKKHKKQREAVREAVIKSKNPNSVLDELSKLDDLEFDAENECPYADRVMQEKRQRMKATYFKILEYYKTAGKMDTWKEYQDDYNQYERERERKQSLYQAVLKAKNWSVDQIPLPDAPLPDSGIAGIPLPMGLPPRMGASSSSRASSGPPGPPPGPPPEKKRYKRPSQKDSTIQNTLLALAGQEAREREEENPPPPPPGIPPLDNRTRNPYAVQFHPRPVDPAAAMQAHAMPISAGIPQFAAQAAFMRPAVPATGLMAPDISSAPTSYNAPKGATESAQKLSATHQKTLSAAPVINRPKTQNTMFMPSSLRGNKRSNAALTPRALSTRPAPPVAKPAPPKNQDKAYENFMAEMAGLL</sequence>
<feature type="coiled-coil region" evidence="3">
    <location>
        <begin position="106"/>
        <end position="133"/>
    </location>
</feature>
<keyword evidence="2" id="KW-0539">Nucleus</keyword>
<proteinExistence type="predicted"/>
<dbReference type="PANTHER" id="PTHR13361:SF1">
    <property type="entry name" value="WW DOMAIN-BINDING PROTEIN 11"/>
    <property type="match status" value="1"/>
</dbReference>
<dbReference type="PANTHER" id="PTHR13361">
    <property type="entry name" value="WW DOMAIN-BINDING PROTEIN 11"/>
    <property type="match status" value="1"/>
</dbReference>
<evidence type="ECO:0000313" key="7">
    <source>
        <dbReference type="Proteomes" id="UP001158576"/>
    </source>
</evidence>
<feature type="compositionally biased region" description="Pro residues" evidence="4">
    <location>
        <begin position="358"/>
        <end position="368"/>
    </location>
</feature>
<accession>A0ABN7SG03</accession>
<organism evidence="6 7">
    <name type="scientific">Oikopleura dioica</name>
    <name type="common">Tunicate</name>
    <dbReference type="NCBI Taxonomy" id="34765"/>
    <lineage>
        <taxon>Eukaryota</taxon>
        <taxon>Metazoa</taxon>
        <taxon>Chordata</taxon>
        <taxon>Tunicata</taxon>
        <taxon>Appendicularia</taxon>
        <taxon>Copelata</taxon>
        <taxon>Oikopleuridae</taxon>
        <taxon>Oikopleura</taxon>
    </lineage>
</organism>
<dbReference type="Proteomes" id="UP001158576">
    <property type="component" value="Chromosome XSR"/>
</dbReference>
<evidence type="ECO:0000256" key="1">
    <source>
        <dbReference type="ARBA" id="ARBA00004123"/>
    </source>
</evidence>
<evidence type="ECO:0000259" key="5">
    <source>
        <dbReference type="Pfam" id="PF09429"/>
    </source>
</evidence>
<evidence type="ECO:0000313" key="6">
    <source>
        <dbReference type="EMBL" id="CAG5095963.1"/>
    </source>
</evidence>